<evidence type="ECO:0000256" key="1">
    <source>
        <dbReference type="ARBA" id="ARBA00022614"/>
    </source>
</evidence>
<keyword evidence="5" id="KW-0067">ATP-binding</keyword>
<dbReference type="InterPro" id="IPR041118">
    <property type="entry name" value="Rx_N"/>
</dbReference>
<evidence type="ECO:0000259" key="6">
    <source>
        <dbReference type="Pfam" id="PF00931"/>
    </source>
</evidence>
<keyword evidence="3" id="KW-0547">Nucleotide-binding</keyword>
<keyword evidence="12" id="KW-1185">Reference proteome</keyword>
<dbReference type="InterPro" id="IPR056789">
    <property type="entry name" value="LRR_R13L1-DRL21"/>
</dbReference>
<dbReference type="Gene3D" id="1.10.10.10">
    <property type="entry name" value="Winged helix-like DNA-binding domain superfamily/Winged helix DNA-binding domain"/>
    <property type="match status" value="1"/>
</dbReference>
<feature type="domain" description="Disease resistance N-terminal" evidence="7">
    <location>
        <begin position="10"/>
        <end position="99"/>
    </location>
</feature>
<dbReference type="Pfam" id="PF23559">
    <property type="entry name" value="WHD_DRP"/>
    <property type="match status" value="1"/>
</dbReference>
<organism evidence="11 12">
    <name type="scientific">Vitis vinifera</name>
    <name type="common">Grape</name>
    <dbReference type="NCBI Taxonomy" id="29760"/>
    <lineage>
        <taxon>Eukaryota</taxon>
        <taxon>Viridiplantae</taxon>
        <taxon>Streptophyta</taxon>
        <taxon>Embryophyta</taxon>
        <taxon>Tracheophyta</taxon>
        <taxon>Spermatophyta</taxon>
        <taxon>Magnoliopsida</taxon>
        <taxon>eudicotyledons</taxon>
        <taxon>Gunneridae</taxon>
        <taxon>Pentapetalae</taxon>
        <taxon>rosids</taxon>
        <taxon>Vitales</taxon>
        <taxon>Vitaceae</taxon>
        <taxon>Viteae</taxon>
        <taxon>Vitis</taxon>
    </lineage>
</organism>
<dbReference type="Gene3D" id="3.80.10.10">
    <property type="entry name" value="Ribonuclease Inhibitor"/>
    <property type="match status" value="2"/>
</dbReference>
<proteinExistence type="predicted"/>
<dbReference type="InterPro" id="IPR001611">
    <property type="entry name" value="Leu-rich_rpt"/>
</dbReference>
<name>A0ABY9E1I8_VITVI</name>
<evidence type="ECO:0008006" key="13">
    <source>
        <dbReference type="Google" id="ProtNLM"/>
    </source>
</evidence>
<accession>A0ABY9E1I8</accession>
<dbReference type="PANTHER" id="PTHR36766:SF40">
    <property type="entry name" value="DISEASE RESISTANCE PROTEIN RGA3"/>
    <property type="match status" value="1"/>
</dbReference>
<dbReference type="Gene3D" id="3.40.50.300">
    <property type="entry name" value="P-loop containing nucleotide triphosphate hydrolases"/>
    <property type="match status" value="1"/>
</dbReference>
<feature type="domain" description="NB-ARC" evidence="6">
    <location>
        <begin position="164"/>
        <end position="340"/>
    </location>
</feature>
<evidence type="ECO:0000313" key="12">
    <source>
        <dbReference type="Proteomes" id="UP001227230"/>
    </source>
</evidence>
<evidence type="ECO:0000259" key="9">
    <source>
        <dbReference type="Pfam" id="PF23598"/>
    </source>
</evidence>
<evidence type="ECO:0000256" key="5">
    <source>
        <dbReference type="ARBA" id="ARBA00022840"/>
    </source>
</evidence>
<dbReference type="Pfam" id="PF13855">
    <property type="entry name" value="LRR_8"/>
    <property type="match status" value="1"/>
</dbReference>
<feature type="domain" description="Disease resistance protein winged helix" evidence="8">
    <location>
        <begin position="424"/>
        <end position="496"/>
    </location>
</feature>
<evidence type="ECO:0000259" key="10">
    <source>
        <dbReference type="Pfam" id="PF25019"/>
    </source>
</evidence>
<evidence type="ECO:0000256" key="3">
    <source>
        <dbReference type="ARBA" id="ARBA00022741"/>
    </source>
</evidence>
<evidence type="ECO:0000259" key="8">
    <source>
        <dbReference type="Pfam" id="PF23559"/>
    </source>
</evidence>
<evidence type="ECO:0000259" key="7">
    <source>
        <dbReference type="Pfam" id="PF18052"/>
    </source>
</evidence>
<evidence type="ECO:0000256" key="4">
    <source>
        <dbReference type="ARBA" id="ARBA00022821"/>
    </source>
</evidence>
<dbReference type="InterPro" id="IPR002182">
    <property type="entry name" value="NB-ARC"/>
</dbReference>
<protein>
    <recommendedName>
        <fullName evidence="13">Disease resistance protein RGA3</fullName>
    </recommendedName>
</protein>
<dbReference type="Gene3D" id="1.10.8.430">
    <property type="entry name" value="Helical domain of apoptotic protease-activating factors"/>
    <property type="match status" value="1"/>
</dbReference>
<dbReference type="InterPro" id="IPR032675">
    <property type="entry name" value="LRR_dom_sf"/>
</dbReference>
<dbReference type="InterPro" id="IPR058922">
    <property type="entry name" value="WHD_DRP"/>
</dbReference>
<dbReference type="Pfam" id="PF00931">
    <property type="entry name" value="NB-ARC"/>
    <property type="match status" value="1"/>
</dbReference>
<dbReference type="PROSITE" id="PS51450">
    <property type="entry name" value="LRR"/>
    <property type="match status" value="1"/>
</dbReference>
<sequence length="1177" mass="134627">MAEQVPFSIVEHILMKLGSKAFQKILSMYGLPKEPAKLKEKLDTVRAVLLDAEEKQLKSHAVQHWVQRLKLFMYDADDFLDDMATHYLQRGGLTSQVSHFFSSSNQVVFRCKMSHRLKDIKERLGDIQNDISLLNLIPCVHTEEKNSWRDTHSFVLASEIVGRDENKEEIVKLLSSNNEKNLSIVAIVGIGGLGKTTLAQLVYNDERLVKHFELKIWVCVSDDSDDGFDVNMMIKKILKSISNEDVASLDLNGSKDKLHEKIREKRFLIVLDDVWNQNFEKWDKVRILLMVGAKGSKIVVTTRKTKVASIMGDSSPFILKGLEENQSWNLFSKIAFRERLENVHPNIIGIGKEIATMCKGVPLIIKTLGTMLQFESEERNWLSIKNNENLLSLQDENYNVLPVLKLSYDNLPTHLRQCFSYCALFPKDYEIKKKLLVQLWTAQDYIQSSNENEHLEDVGDRYFKELWSRSLFHEVERDVVNDIVSCKMHDLIHDLAQSIIGSEVLILKDNIKNIPEKVRHILLFEQVSLMIGSLKEKPIRTFLKLYEDDFKNDSIVNSLIPSLKCLHVLSLDSFSIRKVPKYLGKLSHLRYLDLSYNDFEVLPNAITRLKNLQTLKLNDCCNLKEFPKFTKKLINLRHLENDRCDNLTHMPCGIGELTLLQSLPLFIVGNGREFSKNKRIGRLSELKRLSQLGGILQIKNLQNERDVLPISKGEILKEKQYLQSLRLEWRWWDLEAKWDENAELVMEGLQPHLNLKELSVYGYEGRKFPSWMMNDGLDSLLPNLCHIEMWDCSRCQILPPFSQLPFLKSLELYNMKEVEDMKESSPGKPFFPSLQILKFYKMPKLTGLWRMDILAEQGPSFPHLSEVYIEKCSSLTSVRLSSSPSLSKLYINGCSNLTSFELHSSPSLSVVTIQDCHKLTSFELHSSHSLSIVTIQNCHNLTFIAQPPSPCLSKIDIRDCPNLTSFELHSSPRLSELEMSNCLNMTSLELHSTPCLSSLTIRNCPNLASFKGASLPCLGKLALDRIREDVLRQIMSVSASSSLKSLYILKIDGMISLPEELLQHVSTLHTLSLQGCSSLSTLPHWLGNLTSLTHLQILDCRGLATLPHSIGSLTSLTDLQIYKSPELASLPEEMRSLKNLQTLNISFCPRLEERCRRETGQDWPNIAHVTEINIYPQ</sequence>
<dbReference type="PANTHER" id="PTHR36766">
    <property type="entry name" value="PLANT BROAD-SPECTRUM MILDEW RESISTANCE PROTEIN RPW8"/>
    <property type="match status" value="1"/>
</dbReference>
<feature type="domain" description="R13L1/DRL21-like LRR repeat region" evidence="10">
    <location>
        <begin position="683"/>
        <end position="815"/>
    </location>
</feature>
<keyword evidence="2" id="KW-0677">Repeat</keyword>
<dbReference type="SUPFAM" id="SSF52540">
    <property type="entry name" value="P-loop containing nucleoside triphosphate hydrolases"/>
    <property type="match status" value="1"/>
</dbReference>
<reference evidence="11 12" key="1">
    <citation type="journal article" date="2023" name="Hortic Res">
        <title>The complete reference genome for grapevine (Vitis vinifera L.) genetics and breeding.</title>
        <authorList>
            <person name="Shi X."/>
            <person name="Cao S."/>
            <person name="Wang X."/>
            <person name="Huang S."/>
            <person name="Wang Y."/>
            <person name="Liu Z."/>
            <person name="Liu W."/>
            <person name="Leng X."/>
            <person name="Peng Y."/>
            <person name="Wang N."/>
            <person name="Wang Y."/>
            <person name="Ma Z."/>
            <person name="Xu X."/>
            <person name="Zhang F."/>
            <person name="Xue H."/>
            <person name="Zhong H."/>
            <person name="Wang Y."/>
            <person name="Zhang K."/>
            <person name="Velt A."/>
            <person name="Avia K."/>
            <person name="Holtgrawe D."/>
            <person name="Grimplet J."/>
            <person name="Matus J.T."/>
            <person name="Ware D."/>
            <person name="Wu X."/>
            <person name="Wang H."/>
            <person name="Liu C."/>
            <person name="Fang Y."/>
            <person name="Rustenholz C."/>
            <person name="Cheng Z."/>
            <person name="Xiao H."/>
            <person name="Zhou Y."/>
        </authorList>
    </citation>
    <scope>NUCLEOTIDE SEQUENCE [LARGE SCALE GENOMIC DNA]</scope>
    <source>
        <strain evidence="12">cv. Pinot noir / PN40024</strain>
        <tissue evidence="11">Leaf</tissue>
    </source>
</reference>
<evidence type="ECO:0000313" key="11">
    <source>
        <dbReference type="EMBL" id="WKA13217.1"/>
    </source>
</evidence>
<gene>
    <name evidence="11" type="ORF">VitviT2T_030544</name>
</gene>
<evidence type="ECO:0000256" key="2">
    <source>
        <dbReference type="ARBA" id="ARBA00022737"/>
    </source>
</evidence>
<dbReference type="InterPro" id="IPR042197">
    <property type="entry name" value="Apaf_helical"/>
</dbReference>
<dbReference type="SUPFAM" id="SSF52058">
    <property type="entry name" value="L domain-like"/>
    <property type="match status" value="2"/>
</dbReference>
<dbReference type="Proteomes" id="UP001227230">
    <property type="component" value="Chromosome 19"/>
</dbReference>
<feature type="domain" description="Disease resistance R13L4/SHOC-2-like LRR" evidence="9">
    <location>
        <begin position="1002"/>
        <end position="1160"/>
    </location>
</feature>
<dbReference type="InterPro" id="IPR027417">
    <property type="entry name" value="P-loop_NTPase"/>
</dbReference>
<keyword evidence="4" id="KW-0611">Plant defense</keyword>
<dbReference type="Gene3D" id="1.20.5.4130">
    <property type="match status" value="1"/>
</dbReference>
<dbReference type="InterPro" id="IPR055414">
    <property type="entry name" value="LRR_R13L4/SHOC2-like"/>
</dbReference>
<keyword evidence="1" id="KW-0433">Leucine-rich repeat</keyword>
<dbReference type="Pfam" id="PF23598">
    <property type="entry name" value="LRR_14"/>
    <property type="match status" value="1"/>
</dbReference>
<dbReference type="Pfam" id="PF25019">
    <property type="entry name" value="LRR_R13L1-DRL21"/>
    <property type="match status" value="1"/>
</dbReference>
<dbReference type="InterPro" id="IPR036388">
    <property type="entry name" value="WH-like_DNA-bd_sf"/>
</dbReference>
<dbReference type="EMBL" id="CP126666">
    <property type="protein sequence ID" value="WKA13217.1"/>
    <property type="molecule type" value="Genomic_DNA"/>
</dbReference>
<dbReference type="Pfam" id="PF18052">
    <property type="entry name" value="Rx_N"/>
    <property type="match status" value="1"/>
</dbReference>
<dbReference type="PRINTS" id="PR00364">
    <property type="entry name" value="DISEASERSIST"/>
</dbReference>